<keyword evidence="2" id="KW-0489">Methyltransferase</keyword>
<proteinExistence type="predicted"/>
<dbReference type="PANTHER" id="PTHR43591:SF24">
    <property type="entry name" value="2-METHOXY-6-POLYPRENYL-1,4-BENZOQUINOL METHYLASE, MITOCHONDRIAL"/>
    <property type="match status" value="1"/>
</dbReference>
<accession>A0ABV7PSL2</accession>
<dbReference type="GO" id="GO:0032259">
    <property type="term" value="P:methylation"/>
    <property type="evidence" value="ECO:0007669"/>
    <property type="project" value="UniProtKB-KW"/>
</dbReference>
<evidence type="ECO:0000259" key="1">
    <source>
        <dbReference type="Pfam" id="PF13649"/>
    </source>
</evidence>
<dbReference type="RefSeq" id="WP_387970556.1">
    <property type="nucleotide sequence ID" value="NZ_JBHRWO010000004.1"/>
</dbReference>
<keyword evidence="3" id="KW-1185">Reference proteome</keyword>
<organism evidence="2 3">
    <name type="scientific">Glycomyces rhizosphaerae</name>
    <dbReference type="NCBI Taxonomy" id="2054422"/>
    <lineage>
        <taxon>Bacteria</taxon>
        <taxon>Bacillati</taxon>
        <taxon>Actinomycetota</taxon>
        <taxon>Actinomycetes</taxon>
        <taxon>Glycomycetales</taxon>
        <taxon>Glycomycetaceae</taxon>
        <taxon>Glycomyces</taxon>
    </lineage>
</organism>
<dbReference type="InterPro" id="IPR041698">
    <property type="entry name" value="Methyltransf_25"/>
</dbReference>
<gene>
    <name evidence="2" type="ORF">ACFO8M_03540</name>
</gene>
<dbReference type="InterPro" id="IPR029063">
    <property type="entry name" value="SAM-dependent_MTases_sf"/>
</dbReference>
<feature type="domain" description="Methyltransferase" evidence="1">
    <location>
        <begin position="52"/>
        <end position="145"/>
    </location>
</feature>
<dbReference type="EMBL" id="JBHRWO010000004">
    <property type="protein sequence ID" value="MFC3491559.1"/>
    <property type="molecule type" value="Genomic_DNA"/>
</dbReference>
<protein>
    <submittedName>
        <fullName evidence="2">Class I SAM-dependent methyltransferase</fullName>
    </submittedName>
</protein>
<evidence type="ECO:0000313" key="3">
    <source>
        <dbReference type="Proteomes" id="UP001595712"/>
    </source>
</evidence>
<dbReference type="GO" id="GO:0008168">
    <property type="term" value="F:methyltransferase activity"/>
    <property type="evidence" value="ECO:0007669"/>
    <property type="project" value="UniProtKB-KW"/>
</dbReference>
<comment type="caution">
    <text evidence="2">The sequence shown here is derived from an EMBL/GenBank/DDBJ whole genome shotgun (WGS) entry which is preliminary data.</text>
</comment>
<name>A0ABV7PSL2_9ACTN</name>
<reference evidence="3" key="1">
    <citation type="journal article" date="2019" name="Int. J. Syst. Evol. Microbiol.">
        <title>The Global Catalogue of Microorganisms (GCM) 10K type strain sequencing project: providing services to taxonomists for standard genome sequencing and annotation.</title>
        <authorList>
            <consortium name="The Broad Institute Genomics Platform"/>
            <consortium name="The Broad Institute Genome Sequencing Center for Infectious Disease"/>
            <person name="Wu L."/>
            <person name="Ma J."/>
        </authorList>
    </citation>
    <scope>NUCLEOTIDE SEQUENCE [LARGE SCALE GENOMIC DNA]</scope>
    <source>
        <strain evidence="3">CGMCC 4.7396</strain>
    </source>
</reference>
<dbReference type="PANTHER" id="PTHR43591">
    <property type="entry name" value="METHYLTRANSFERASE"/>
    <property type="match status" value="1"/>
</dbReference>
<dbReference type="Gene3D" id="3.40.50.150">
    <property type="entry name" value="Vaccinia Virus protein VP39"/>
    <property type="match status" value="1"/>
</dbReference>
<dbReference type="CDD" id="cd02440">
    <property type="entry name" value="AdoMet_MTases"/>
    <property type="match status" value="1"/>
</dbReference>
<keyword evidence="2" id="KW-0808">Transferase</keyword>
<dbReference type="Pfam" id="PF13649">
    <property type="entry name" value="Methyltransf_25"/>
    <property type="match status" value="1"/>
</dbReference>
<sequence length="265" mass="28880">MQENADRLARLARAWDESAAGYEAYFVPRFAPWVDLAVAGVTDADLPDGAILVPCCGTFPELDRLIDRFPDREIVGIDLSPGMVELARDRAAGRPHVEAIVGDAQALDARWTGRCAAVVSVFGLQQLPDPLAAVRAWLDALRPGGRLSVVFWPDVTETDGPFALVAAVIRANLPAYDDSRWESELAAAVTDHGAVLDRDELPTFPMTHAAAAEYFDAAAHSGPLRSLAIARGDAFMDRLRAEFLRRAPAGEWRHDPHARLITAHR</sequence>
<dbReference type="Proteomes" id="UP001595712">
    <property type="component" value="Unassembled WGS sequence"/>
</dbReference>
<evidence type="ECO:0000313" key="2">
    <source>
        <dbReference type="EMBL" id="MFC3491559.1"/>
    </source>
</evidence>
<dbReference type="SUPFAM" id="SSF53335">
    <property type="entry name" value="S-adenosyl-L-methionine-dependent methyltransferases"/>
    <property type="match status" value="1"/>
</dbReference>